<feature type="transmembrane region" description="Helical" evidence="1">
    <location>
        <begin position="165"/>
        <end position="191"/>
    </location>
</feature>
<feature type="transmembrane region" description="Helical" evidence="1">
    <location>
        <begin position="211"/>
        <end position="232"/>
    </location>
</feature>
<dbReference type="Proteomes" id="UP000256388">
    <property type="component" value="Unassembled WGS sequence"/>
</dbReference>
<organism evidence="2 3">
    <name type="scientific">Pelolinea submarina</name>
    <dbReference type="NCBI Taxonomy" id="913107"/>
    <lineage>
        <taxon>Bacteria</taxon>
        <taxon>Bacillati</taxon>
        <taxon>Chloroflexota</taxon>
        <taxon>Anaerolineae</taxon>
        <taxon>Anaerolineales</taxon>
        <taxon>Anaerolineaceae</taxon>
        <taxon>Pelolinea</taxon>
    </lineage>
</organism>
<accession>A0A347ZPU4</accession>
<evidence type="ECO:0000313" key="2">
    <source>
        <dbReference type="EMBL" id="REG04660.1"/>
    </source>
</evidence>
<reference evidence="2 3" key="1">
    <citation type="submission" date="2018-08" db="EMBL/GenBank/DDBJ databases">
        <title>Genomic Encyclopedia of Type Strains, Phase IV (KMG-IV): sequencing the most valuable type-strain genomes for metagenomic binning, comparative biology and taxonomic classification.</title>
        <authorList>
            <person name="Goeker M."/>
        </authorList>
    </citation>
    <scope>NUCLEOTIDE SEQUENCE [LARGE SCALE GENOMIC DNA]</scope>
    <source>
        <strain evidence="2 3">DSM 23923</strain>
    </source>
</reference>
<feature type="transmembrane region" description="Helical" evidence="1">
    <location>
        <begin position="135"/>
        <end position="153"/>
    </location>
</feature>
<keyword evidence="1" id="KW-1133">Transmembrane helix</keyword>
<keyword evidence="1" id="KW-0472">Membrane</keyword>
<comment type="caution">
    <text evidence="2">The sequence shown here is derived from an EMBL/GenBank/DDBJ whole genome shotgun (WGS) entry which is preliminary data.</text>
</comment>
<feature type="transmembrane region" description="Helical" evidence="1">
    <location>
        <begin position="16"/>
        <end position="38"/>
    </location>
</feature>
<proteinExistence type="predicted"/>
<dbReference type="NCBIfam" id="TIGR02206">
    <property type="entry name" value="intg_mem_TP0381"/>
    <property type="match status" value="1"/>
</dbReference>
<dbReference type="AlphaFoldDB" id="A0A347ZPU4"/>
<feature type="transmembrane region" description="Helical" evidence="1">
    <location>
        <begin position="50"/>
        <end position="74"/>
    </location>
</feature>
<feature type="transmembrane region" description="Helical" evidence="1">
    <location>
        <begin position="80"/>
        <end position="97"/>
    </location>
</feature>
<keyword evidence="1" id="KW-0812">Transmembrane</keyword>
<dbReference type="OrthoDB" id="9813172at2"/>
<dbReference type="RefSeq" id="WP_116226256.1">
    <property type="nucleotide sequence ID" value="NZ_AP018437.1"/>
</dbReference>
<sequence length="244" mass="28107">MQAFFGFDYTGEPFQFFGAAHIGALLAILLLNLFLLRYRNKDEAVRKKVRLIMAIVLWVNELSWHIWCIVFGVWSIQENLPLHACSILIWLSGFMLIKKNYRIYEFVYFMGIAGALQALLTPNIGIYGFPHFRFFQTYISHGLLVTSAIYMTTVEGMRPTWKSMLRVMVIANLFMGVVFVINGLIGSNYLYVSHKPPGPTILDALPDWPVYLIYMEALGLVMFLLLYLPFIIKDWRAKTQAVEA</sequence>
<evidence type="ECO:0000313" key="3">
    <source>
        <dbReference type="Proteomes" id="UP000256388"/>
    </source>
</evidence>
<dbReference type="Pfam" id="PF14808">
    <property type="entry name" value="TMEM164"/>
    <property type="match status" value="1"/>
</dbReference>
<protein>
    <submittedName>
        <fullName evidence="2">Putative integral membrane protein (TIGR02206 family)</fullName>
    </submittedName>
</protein>
<gene>
    <name evidence="2" type="ORF">DFR64_3008</name>
</gene>
<evidence type="ECO:0000256" key="1">
    <source>
        <dbReference type="SAM" id="Phobius"/>
    </source>
</evidence>
<dbReference type="InterPro" id="IPR011737">
    <property type="entry name" value="CHP02206_TP0381"/>
</dbReference>
<keyword evidence="3" id="KW-1185">Reference proteome</keyword>
<name>A0A347ZPU4_9CHLR</name>
<feature type="transmembrane region" description="Helical" evidence="1">
    <location>
        <begin position="106"/>
        <end position="129"/>
    </location>
</feature>
<dbReference type="EMBL" id="QUMS01000006">
    <property type="protein sequence ID" value="REG04660.1"/>
    <property type="molecule type" value="Genomic_DNA"/>
</dbReference>